<proteinExistence type="inferred from homology"/>
<dbReference type="Gene3D" id="3.40.1620.10">
    <property type="entry name" value="YefM-like domain"/>
    <property type="match status" value="1"/>
</dbReference>
<dbReference type="RefSeq" id="WP_088570436.1">
    <property type="nucleotide sequence ID" value="NZ_FYEK01000012.1"/>
</dbReference>
<evidence type="ECO:0000313" key="2">
    <source>
        <dbReference type="EMBL" id="SNB60865.1"/>
    </source>
</evidence>
<protein>
    <submittedName>
        <fullName evidence="2">Prevent-host-death family protein</fullName>
    </submittedName>
</protein>
<sequence>MPYVSVRELKGQLSRILRAVREGRKEYLVTYRGRVVARISPVVPPKQRVGMKKVRKVMRDLEQLAAEIGKKWPAGVSAVEAVREERRDL</sequence>
<dbReference type="EMBL" id="FYEK01000012">
    <property type="protein sequence ID" value="SNB60865.1"/>
    <property type="molecule type" value="Genomic_DNA"/>
</dbReference>
<keyword evidence="3" id="KW-1185">Reference proteome</keyword>
<organism evidence="2 3">
    <name type="scientific">Thermoflexus hugenholtzii JAD2</name>
    <dbReference type="NCBI Taxonomy" id="877466"/>
    <lineage>
        <taxon>Bacteria</taxon>
        <taxon>Bacillati</taxon>
        <taxon>Chloroflexota</taxon>
        <taxon>Thermoflexia</taxon>
        <taxon>Thermoflexales</taxon>
        <taxon>Thermoflexaceae</taxon>
        <taxon>Thermoflexus</taxon>
    </lineage>
</organism>
<dbReference type="NCBIfam" id="TIGR01552">
    <property type="entry name" value="phd_fam"/>
    <property type="match status" value="1"/>
</dbReference>
<comment type="similarity">
    <text evidence="1">Belongs to the phD/YefM antitoxin family.</text>
</comment>
<accession>A0A212QNA0</accession>
<reference evidence="3" key="1">
    <citation type="submission" date="2017-06" db="EMBL/GenBank/DDBJ databases">
        <authorList>
            <person name="Varghese N."/>
            <person name="Submissions S."/>
        </authorList>
    </citation>
    <scope>NUCLEOTIDE SEQUENCE [LARGE SCALE GENOMIC DNA]</scope>
    <source>
        <strain evidence="3">JAD2</strain>
    </source>
</reference>
<name>A0A212QNA0_9CHLR</name>
<dbReference type="Proteomes" id="UP000197025">
    <property type="component" value="Unassembled WGS sequence"/>
</dbReference>
<evidence type="ECO:0000256" key="1">
    <source>
        <dbReference type="ARBA" id="ARBA00009981"/>
    </source>
</evidence>
<dbReference type="SUPFAM" id="SSF143120">
    <property type="entry name" value="YefM-like"/>
    <property type="match status" value="1"/>
</dbReference>
<evidence type="ECO:0000313" key="3">
    <source>
        <dbReference type="Proteomes" id="UP000197025"/>
    </source>
</evidence>
<dbReference type="InParanoid" id="A0A212QNA0"/>
<gene>
    <name evidence="2" type="ORF">SAMN02746019_00026290</name>
</gene>
<dbReference type="AlphaFoldDB" id="A0A212QNA0"/>
<dbReference type="OrthoDB" id="166604at2"/>
<dbReference type="InterPro" id="IPR036165">
    <property type="entry name" value="YefM-like_sf"/>
</dbReference>